<reference evidence="1 2" key="1">
    <citation type="submission" date="2014-06" db="EMBL/GenBank/DDBJ databases">
        <title>Rhizobium pelagicum/R2-400B4.</title>
        <authorList>
            <person name="Kimes N.E."/>
            <person name="Lopez-Perez M."/>
        </authorList>
    </citation>
    <scope>NUCLEOTIDE SEQUENCE [LARGE SCALE GENOMIC DNA]</scope>
    <source>
        <strain evidence="1 2">R2-400B4</strain>
    </source>
</reference>
<evidence type="ECO:0000313" key="2">
    <source>
        <dbReference type="Proteomes" id="UP000052167"/>
    </source>
</evidence>
<protein>
    <recommendedName>
        <fullName evidence="3">NurA domain-containing protein</fullName>
    </recommendedName>
</protein>
<dbReference type="RefSeq" id="WP_037162194.1">
    <property type="nucleotide sequence ID" value="NZ_JOKI01000002.1"/>
</dbReference>
<comment type="caution">
    <text evidence="1">The sequence shown here is derived from an EMBL/GenBank/DDBJ whole genome shotgun (WGS) entry which is preliminary data.</text>
</comment>
<name>A0A922P4X9_9HYPH</name>
<gene>
    <name evidence="1" type="ORF">GV68_21670</name>
</gene>
<keyword evidence="2" id="KW-1185">Reference proteome</keyword>
<dbReference type="OrthoDB" id="63920at2"/>
<dbReference type="EMBL" id="JOKJ01000005">
    <property type="protein sequence ID" value="KEQ09950.1"/>
    <property type="molecule type" value="Genomic_DNA"/>
</dbReference>
<proteinExistence type="predicted"/>
<accession>A0A922P4X9</accession>
<organism evidence="1 2">
    <name type="scientific">Pseudorhizobium pelagicum</name>
    <dbReference type="NCBI Taxonomy" id="1509405"/>
    <lineage>
        <taxon>Bacteria</taxon>
        <taxon>Pseudomonadati</taxon>
        <taxon>Pseudomonadota</taxon>
        <taxon>Alphaproteobacteria</taxon>
        <taxon>Hyphomicrobiales</taxon>
        <taxon>Rhizobiaceae</taxon>
        <taxon>Rhizobium/Agrobacterium group</taxon>
        <taxon>Pseudorhizobium</taxon>
    </lineage>
</organism>
<dbReference type="Proteomes" id="UP000052167">
    <property type="component" value="Unassembled WGS sequence"/>
</dbReference>
<dbReference type="AlphaFoldDB" id="A0A922P4X9"/>
<evidence type="ECO:0000313" key="1">
    <source>
        <dbReference type="EMBL" id="KEQ09950.1"/>
    </source>
</evidence>
<evidence type="ECO:0008006" key="3">
    <source>
        <dbReference type="Google" id="ProtNLM"/>
    </source>
</evidence>
<sequence length="501" mass="55977">MPYSNERASAGGGFDVLNDAEVQRFIKSVETVKDHSGRIGFIRDHLVNVSHLVEELNDGVVMASDASPYESVVRKDFPSVRVGVIKFSNVLIFVDQYKRLRDRNTAFVDPVAIADLKKKSNQSKIILPGAGITHADYPKTKSFFRASVFDGVFKAEQFKCQGATLYDTFVELLRRSGKNDDAAQQPKPYGDAQAIGSIVIRDGREGIEFKNKSPIDGEDLQENLFVPIDPGFIDIGGDPARRVYVTDALRVQEVFNEEGGNTECFNRLMSVLEHLLVIHIIRCSFESDPSIVANMNVIIDGPLAIFGEAARFHRSIMSLLHDIRLQCRAMGMRGPVVMGISKTGKVVEHAYLIEDLLKKDNDKQPLEGTYILPVTDEYRTTFIEPDKMETNKNFGDETYYGQTFLVRTSRNKIFDVTLAYPFAKKSSVKGVPFKHAKTDLANYGDDISHMVSVIEMMQTDLFQNALIPVHLAHRYASIAHSPGGKSLDRFIREVLASKDAV</sequence>